<accession>A0A699ZSM3</accession>
<organism evidence="2 3">
    <name type="scientific">Haematococcus lacustris</name>
    <name type="common">Green alga</name>
    <name type="synonym">Haematococcus pluvialis</name>
    <dbReference type="NCBI Taxonomy" id="44745"/>
    <lineage>
        <taxon>Eukaryota</taxon>
        <taxon>Viridiplantae</taxon>
        <taxon>Chlorophyta</taxon>
        <taxon>core chlorophytes</taxon>
        <taxon>Chlorophyceae</taxon>
        <taxon>CS clade</taxon>
        <taxon>Chlamydomonadales</taxon>
        <taxon>Haematococcaceae</taxon>
        <taxon>Haematococcus</taxon>
    </lineage>
</organism>
<dbReference type="AlphaFoldDB" id="A0A699ZSM3"/>
<dbReference type="Proteomes" id="UP000485058">
    <property type="component" value="Unassembled WGS sequence"/>
</dbReference>
<sequence length="246" mass="26519">MLCRDVHLYQCVSNRLHGSWELGAEPHGPMHRFGVSIAAGAIQGYDLCNAWNRLLRFGDNKFALLPLAGVVARICARQAKLISALAGQSKSAVQAAQAGLAKHSPQSGQSKLKRSKQNTAGAGKQPLCRHAGYEVAVELRRRAVCRCLLSDVASGPIRWKRSTRLPCPPRLAPLGSQHGIHWSPGGPFGRTCAGHGGCMPSSHLQALETGARRSRMETACTSSHRPTAPLHRYRSHTAGARRCSSQ</sequence>
<dbReference type="EMBL" id="BLLF01002462">
    <property type="protein sequence ID" value="GFH24170.1"/>
    <property type="molecule type" value="Genomic_DNA"/>
</dbReference>
<evidence type="ECO:0000313" key="2">
    <source>
        <dbReference type="EMBL" id="GFH24170.1"/>
    </source>
</evidence>
<evidence type="ECO:0000313" key="3">
    <source>
        <dbReference type="Proteomes" id="UP000485058"/>
    </source>
</evidence>
<evidence type="ECO:0000256" key="1">
    <source>
        <dbReference type="SAM" id="MobiDB-lite"/>
    </source>
</evidence>
<keyword evidence="3" id="KW-1185">Reference proteome</keyword>
<protein>
    <submittedName>
        <fullName evidence="2">Uncharacterized protein</fullName>
    </submittedName>
</protein>
<gene>
    <name evidence="2" type="ORF">HaLaN_21911</name>
</gene>
<feature type="region of interest" description="Disordered" evidence="1">
    <location>
        <begin position="97"/>
        <end position="124"/>
    </location>
</feature>
<feature type="region of interest" description="Disordered" evidence="1">
    <location>
        <begin position="219"/>
        <end position="246"/>
    </location>
</feature>
<reference evidence="2 3" key="1">
    <citation type="submission" date="2020-02" db="EMBL/GenBank/DDBJ databases">
        <title>Draft genome sequence of Haematococcus lacustris strain NIES-144.</title>
        <authorList>
            <person name="Morimoto D."/>
            <person name="Nakagawa S."/>
            <person name="Yoshida T."/>
            <person name="Sawayama S."/>
        </authorList>
    </citation>
    <scope>NUCLEOTIDE SEQUENCE [LARGE SCALE GENOMIC DNA]</scope>
    <source>
        <strain evidence="2 3">NIES-144</strain>
    </source>
</reference>
<name>A0A699ZSM3_HAELA</name>
<comment type="caution">
    <text evidence="2">The sequence shown here is derived from an EMBL/GenBank/DDBJ whole genome shotgun (WGS) entry which is preliminary data.</text>
</comment>
<proteinExistence type="predicted"/>